<dbReference type="Pfam" id="PF13280">
    <property type="entry name" value="WYL"/>
    <property type="match status" value="1"/>
</dbReference>
<dbReference type="EMBL" id="JAAYYP010000225">
    <property type="protein sequence ID" value="NLF90999.1"/>
    <property type="molecule type" value="Genomic_DNA"/>
</dbReference>
<dbReference type="InterPro" id="IPR026881">
    <property type="entry name" value="WYL_dom"/>
</dbReference>
<evidence type="ECO:0000313" key="5">
    <source>
        <dbReference type="Proteomes" id="UP000523614"/>
    </source>
</evidence>
<feature type="domain" description="WYL" evidence="1">
    <location>
        <begin position="154"/>
        <end position="219"/>
    </location>
</feature>
<dbReference type="Pfam" id="PF19187">
    <property type="entry name" value="HTH_PafC"/>
    <property type="match status" value="1"/>
</dbReference>
<name>A0A847HAL5_9CORY</name>
<comment type="caution">
    <text evidence="4">The sequence shown here is derived from an EMBL/GenBank/DDBJ whole genome shotgun (WGS) entry which is preliminary data.</text>
</comment>
<sequence>MPARTGPADSPGKLDTLVRALNLIPYFQAHPDRTVLEAAKDLGRDPAELIDELARLACCGVGTWPEELVELTASYQRVQITNSQGMDHPLRLTPTEAGALLLTLESLEATPGLTDRAAVISAAAKLRGILGPEVAAIFDSIAADDPAERTSQEILREAMEAGRKVSFTYHSYASDSTGTRVVDPARIFVTGGETYLTAWEESSGQHKNFRADRMSGVTVLGEDSSPHLGKLPFDSDDPFGYRMIARQAELLLHPDHTWLTHYFPITLGEADEDADTGGWVRARMPVGSQEWLIRFALGQSDRLRVAGPPELVDEILRSAASALSAYDDAPDR</sequence>
<dbReference type="Proteomes" id="UP000523614">
    <property type="component" value="Unassembled WGS sequence"/>
</dbReference>
<dbReference type="Pfam" id="PF25583">
    <property type="entry name" value="WCX"/>
    <property type="match status" value="1"/>
</dbReference>
<protein>
    <submittedName>
        <fullName evidence="4">WYL domain-containing protein</fullName>
    </submittedName>
</protein>
<evidence type="ECO:0000313" key="4">
    <source>
        <dbReference type="EMBL" id="NLF90999.1"/>
    </source>
</evidence>
<dbReference type="PANTHER" id="PTHR34580:SF1">
    <property type="entry name" value="PROTEIN PAFC"/>
    <property type="match status" value="1"/>
</dbReference>
<organism evidence="4 5">
    <name type="scientific">Corynebacterium marinum</name>
    <dbReference type="NCBI Taxonomy" id="349751"/>
    <lineage>
        <taxon>Bacteria</taxon>
        <taxon>Bacillati</taxon>
        <taxon>Actinomycetota</taxon>
        <taxon>Actinomycetes</taxon>
        <taxon>Mycobacteriales</taxon>
        <taxon>Corynebacteriaceae</taxon>
        <taxon>Corynebacterium</taxon>
    </lineage>
</organism>
<dbReference type="PROSITE" id="PS52050">
    <property type="entry name" value="WYL"/>
    <property type="match status" value="1"/>
</dbReference>
<evidence type="ECO:0000259" key="1">
    <source>
        <dbReference type="Pfam" id="PF13280"/>
    </source>
</evidence>
<dbReference type="AlphaFoldDB" id="A0A847HAL5"/>
<gene>
    <name evidence="4" type="ORF">GX570_06600</name>
</gene>
<evidence type="ECO:0000259" key="2">
    <source>
        <dbReference type="Pfam" id="PF19187"/>
    </source>
</evidence>
<dbReference type="InterPro" id="IPR043839">
    <property type="entry name" value="PafC_HTH"/>
</dbReference>
<dbReference type="InterPro" id="IPR051534">
    <property type="entry name" value="CBASS_pafABC_assoc_protein"/>
</dbReference>
<reference evidence="4 5" key="1">
    <citation type="journal article" date="2020" name="Biotechnol. Biofuels">
        <title>New insights from the biogas microbiome by comprehensive genome-resolved metagenomics of nearly 1600 species originating from multiple anaerobic digesters.</title>
        <authorList>
            <person name="Campanaro S."/>
            <person name="Treu L."/>
            <person name="Rodriguez-R L.M."/>
            <person name="Kovalovszki A."/>
            <person name="Ziels R.M."/>
            <person name="Maus I."/>
            <person name="Zhu X."/>
            <person name="Kougias P.G."/>
            <person name="Basile A."/>
            <person name="Luo G."/>
            <person name="Schluter A."/>
            <person name="Konstantinidis K.T."/>
            <person name="Angelidaki I."/>
        </authorList>
    </citation>
    <scope>NUCLEOTIDE SEQUENCE [LARGE SCALE GENOMIC DNA]</scope>
    <source>
        <strain evidence="4">AS06rmzACSIP_235</strain>
    </source>
</reference>
<proteinExistence type="predicted"/>
<dbReference type="InterPro" id="IPR057727">
    <property type="entry name" value="WCX_dom"/>
</dbReference>
<dbReference type="PANTHER" id="PTHR34580">
    <property type="match status" value="1"/>
</dbReference>
<dbReference type="PIRSF" id="PIRSF016838">
    <property type="entry name" value="PafC"/>
    <property type="match status" value="1"/>
</dbReference>
<feature type="domain" description="PafC HTH" evidence="2">
    <location>
        <begin position="15"/>
        <end position="127"/>
    </location>
</feature>
<feature type="domain" description="WCX" evidence="3">
    <location>
        <begin position="247"/>
        <end position="323"/>
    </location>
</feature>
<accession>A0A847HAL5</accession>
<evidence type="ECO:0000259" key="3">
    <source>
        <dbReference type="Pfam" id="PF25583"/>
    </source>
</evidence>
<dbReference type="InterPro" id="IPR028349">
    <property type="entry name" value="PafC-like"/>
</dbReference>